<proteinExistence type="predicted"/>
<dbReference type="OrthoDB" id="4560215at2"/>
<gene>
    <name evidence="2" type="ORF">A4R43_26615</name>
</gene>
<feature type="region of interest" description="Disordered" evidence="1">
    <location>
        <begin position="57"/>
        <end position="85"/>
    </location>
</feature>
<dbReference type="KEGG" id="aab:A4R43_26615"/>
<accession>A0A344LL91</accession>
<evidence type="ECO:0000313" key="2">
    <source>
        <dbReference type="EMBL" id="AXB48815.1"/>
    </source>
</evidence>
<evidence type="ECO:0000256" key="1">
    <source>
        <dbReference type="SAM" id="MobiDB-lite"/>
    </source>
</evidence>
<protein>
    <submittedName>
        <fullName evidence="2">Uncharacterized protein</fullName>
    </submittedName>
</protein>
<keyword evidence="3" id="KW-1185">Reference proteome</keyword>
<dbReference type="EMBL" id="CP015163">
    <property type="protein sequence ID" value="AXB48815.1"/>
    <property type="molecule type" value="Genomic_DNA"/>
</dbReference>
<feature type="region of interest" description="Disordered" evidence="1">
    <location>
        <begin position="1"/>
        <end position="24"/>
    </location>
</feature>
<feature type="compositionally biased region" description="Basic and acidic residues" evidence="1">
    <location>
        <begin position="64"/>
        <end position="78"/>
    </location>
</feature>
<organism evidence="2 3">
    <name type="scientific">Amycolatopsis albispora</name>
    <dbReference type="NCBI Taxonomy" id="1804986"/>
    <lineage>
        <taxon>Bacteria</taxon>
        <taxon>Bacillati</taxon>
        <taxon>Actinomycetota</taxon>
        <taxon>Actinomycetes</taxon>
        <taxon>Pseudonocardiales</taxon>
        <taxon>Pseudonocardiaceae</taxon>
        <taxon>Amycolatopsis</taxon>
    </lineage>
</organism>
<evidence type="ECO:0000313" key="3">
    <source>
        <dbReference type="Proteomes" id="UP000250434"/>
    </source>
</evidence>
<reference evidence="2 3" key="1">
    <citation type="submission" date="2016-04" db="EMBL/GenBank/DDBJ databases">
        <title>Complete genome sequence and analysis of deep-sea sediment isolate, Amycolatopsis sp. WP1.</title>
        <authorList>
            <person name="Wang H."/>
            <person name="Chen S."/>
            <person name="Wu Q."/>
        </authorList>
    </citation>
    <scope>NUCLEOTIDE SEQUENCE [LARGE SCALE GENOMIC DNA]</scope>
    <source>
        <strain evidence="2 3">WP1</strain>
    </source>
</reference>
<feature type="compositionally biased region" description="Basic and acidic residues" evidence="1">
    <location>
        <begin position="10"/>
        <end position="22"/>
    </location>
</feature>
<name>A0A344LL91_9PSEU</name>
<dbReference type="Proteomes" id="UP000250434">
    <property type="component" value="Chromosome"/>
</dbReference>
<dbReference type="AlphaFoldDB" id="A0A344LL91"/>
<sequence length="85" mass="9280">MRRSGAAAPAKDKQRAEAHQLLDKVPGSRLDEAAAFLRELAAPAQADKPQRRFRTVGVFDGEPDLGRRAKEAARRELGGRSTRTA</sequence>